<evidence type="ECO:0000256" key="6">
    <source>
        <dbReference type="ARBA" id="ARBA00022989"/>
    </source>
</evidence>
<reference evidence="9 10" key="2">
    <citation type="submission" date="2007-09" db="EMBL/GenBank/DDBJ databases">
        <title>Draft genome sequence of Clostridium bolteae (ATCC BAA-613).</title>
        <authorList>
            <person name="Sudarsanam P."/>
            <person name="Ley R."/>
            <person name="Guruge J."/>
            <person name="Turnbaugh P.J."/>
            <person name="Mahowald M."/>
            <person name="Liep D."/>
            <person name="Gordon J."/>
        </authorList>
    </citation>
    <scope>NUCLEOTIDE SEQUENCE [LARGE SCALE GENOMIC DNA]</scope>
    <source>
        <strain evidence="10">ATCC BAA-613 / DSM 15670 / CCUG 46953 / JCM 12243 / WAL 16351</strain>
    </source>
</reference>
<comment type="subcellular location">
    <subcellularLocation>
        <location evidence="1">Cell membrane</location>
        <topology evidence="1">Multi-pass membrane protein</topology>
    </subcellularLocation>
</comment>
<dbReference type="PANTHER" id="PTHR36838">
    <property type="entry name" value="AUXIN EFFLUX CARRIER FAMILY PROTEIN"/>
    <property type="match status" value="1"/>
</dbReference>
<dbReference type="eggNOG" id="COG0679">
    <property type="taxonomic scope" value="Bacteria"/>
</dbReference>
<evidence type="ECO:0000256" key="3">
    <source>
        <dbReference type="ARBA" id="ARBA00022448"/>
    </source>
</evidence>
<dbReference type="PANTHER" id="PTHR36838:SF4">
    <property type="entry name" value="AUXIN EFFLUX CARRIER FAMILY PROTEIN"/>
    <property type="match status" value="1"/>
</dbReference>
<dbReference type="PaxDb" id="411902-CLOBOL_05309"/>
<evidence type="ECO:0000313" key="9">
    <source>
        <dbReference type="EMBL" id="EDP14766.1"/>
    </source>
</evidence>
<evidence type="ECO:0000313" key="10">
    <source>
        <dbReference type="Proteomes" id="UP000005396"/>
    </source>
</evidence>
<evidence type="ECO:0000256" key="4">
    <source>
        <dbReference type="ARBA" id="ARBA00022475"/>
    </source>
</evidence>
<dbReference type="GO" id="GO:0055085">
    <property type="term" value="P:transmembrane transport"/>
    <property type="evidence" value="ECO:0007669"/>
    <property type="project" value="InterPro"/>
</dbReference>
<dbReference type="EMBL" id="ABCC02000039">
    <property type="protein sequence ID" value="EDP14766.1"/>
    <property type="molecule type" value="Genomic_DNA"/>
</dbReference>
<feature type="transmembrane region" description="Helical" evidence="8">
    <location>
        <begin position="193"/>
        <end position="211"/>
    </location>
</feature>
<feature type="transmembrane region" description="Helical" evidence="8">
    <location>
        <begin position="128"/>
        <end position="146"/>
    </location>
</feature>
<keyword evidence="7 8" id="KW-0472">Membrane</keyword>
<keyword evidence="4" id="KW-1003">Cell membrane</keyword>
<feature type="transmembrane region" description="Helical" evidence="8">
    <location>
        <begin position="254"/>
        <end position="277"/>
    </location>
</feature>
<feature type="transmembrane region" description="Helical" evidence="8">
    <location>
        <begin position="223"/>
        <end position="242"/>
    </location>
</feature>
<organism evidence="9 10">
    <name type="scientific">Enterocloster bolteae (strain ATCC BAA-613 / DSM 15670 / CCUG 46953 / JCM 12243 / WAL 16351)</name>
    <name type="common">Clostridium bolteae</name>
    <dbReference type="NCBI Taxonomy" id="411902"/>
    <lineage>
        <taxon>Bacteria</taxon>
        <taxon>Bacillati</taxon>
        <taxon>Bacillota</taxon>
        <taxon>Clostridia</taxon>
        <taxon>Lachnospirales</taxon>
        <taxon>Lachnospiraceae</taxon>
        <taxon>Enterocloster</taxon>
    </lineage>
</organism>
<dbReference type="Pfam" id="PF03547">
    <property type="entry name" value="Mem_trans"/>
    <property type="match status" value="1"/>
</dbReference>
<proteinExistence type="inferred from homology"/>
<dbReference type="HOGENOM" id="CLU_056175_3_0_9"/>
<dbReference type="InterPro" id="IPR038770">
    <property type="entry name" value="Na+/solute_symporter_sf"/>
</dbReference>
<feature type="transmembrane region" description="Helical" evidence="8">
    <location>
        <begin position="309"/>
        <end position="331"/>
    </location>
</feature>
<evidence type="ECO:0000256" key="8">
    <source>
        <dbReference type="SAM" id="Phobius"/>
    </source>
</evidence>
<keyword evidence="3" id="KW-0813">Transport</keyword>
<comment type="caution">
    <text evidence="9">The sequence shown here is derived from an EMBL/GenBank/DDBJ whole genome shotgun (WGS) entry which is preliminary data.</text>
</comment>
<evidence type="ECO:0000256" key="7">
    <source>
        <dbReference type="ARBA" id="ARBA00023136"/>
    </source>
</evidence>
<reference evidence="9 10" key="1">
    <citation type="submission" date="2007-08" db="EMBL/GenBank/DDBJ databases">
        <authorList>
            <person name="Fulton L."/>
            <person name="Clifton S."/>
            <person name="Fulton B."/>
            <person name="Xu J."/>
            <person name="Minx P."/>
            <person name="Pepin K.H."/>
            <person name="Johnson M."/>
            <person name="Thiruvilangam P."/>
            <person name="Bhonagiri V."/>
            <person name="Nash W.E."/>
            <person name="Mardis E.R."/>
            <person name="Wilson R.K."/>
        </authorList>
    </citation>
    <scope>NUCLEOTIDE SEQUENCE [LARGE SCALE GENOMIC DNA]</scope>
    <source>
        <strain evidence="10">ATCC BAA-613 / DSM 15670 / CCUG 46953 / JCM 12243 / WAL 16351</strain>
    </source>
</reference>
<dbReference type="Proteomes" id="UP000005396">
    <property type="component" value="Unassembled WGS sequence"/>
</dbReference>
<feature type="transmembrane region" description="Helical" evidence="8">
    <location>
        <begin position="152"/>
        <end position="173"/>
    </location>
</feature>
<feature type="transmembrane region" description="Helical" evidence="8">
    <location>
        <begin position="94"/>
        <end position="116"/>
    </location>
</feature>
<name>A8RZ34_ENTBW</name>
<dbReference type="InterPro" id="IPR004776">
    <property type="entry name" value="Mem_transp_PIN-like"/>
</dbReference>
<feature type="transmembrane region" description="Helical" evidence="8">
    <location>
        <begin position="26"/>
        <end position="48"/>
    </location>
</feature>
<dbReference type="Gene3D" id="1.20.1530.20">
    <property type="match status" value="1"/>
</dbReference>
<evidence type="ECO:0008006" key="11">
    <source>
        <dbReference type="Google" id="ProtNLM"/>
    </source>
</evidence>
<comment type="similarity">
    <text evidence="2">Belongs to the auxin efflux carrier (TC 2.A.69) family.</text>
</comment>
<protein>
    <recommendedName>
        <fullName evidence="11">AEC family transporter</fullName>
    </recommendedName>
</protein>
<keyword evidence="5 8" id="KW-0812">Transmembrane</keyword>
<accession>A8RZ34</accession>
<keyword evidence="6 8" id="KW-1133">Transmembrane helix</keyword>
<evidence type="ECO:0000256" key="5">
    <source>
        <dbReference type="ARBA" id="ARBA00022692"/>
    </source>
</evidence>
<evidence type="ECO:0000256" key="2">
    <source>
        <dbReference type="ARBA" id="ARBA00010145"/>
    </source>
</evidence>
<evidence type="ECO:0000256" key="1">
    <source>
        <dbReference type="ARBA" id="ARBA00004651"/>
    </source>
</evidence>
<dbReference type="GO" id="GO:0005886">
    <property type="term" value="C:plasma membrane"/>
    <property type="evidence" value="ECO:0007669"/>
    <property type="project" value="UniProtKB-SubCell"/>
</dbReference>
<gene>
    <name evidence="9" type="ORF">CLOBOL_05309</name>
</gene>
<dbReference type="AlphaFoldDB" id="A8RZ34"/>
<sequence>MKDLTKKQPAYIVTGKMCKKDRRQTAVEHLIFSLNATMPIFFLMVLGACFKKAGIMEGVFADKANQFVFKVALPVLLFEDLSNSDFLKVWDTRFVMFCFASTLGGILLAVLLSMALKDRRLRGEFIQASYRSSAALLGIAFIKNIYGDVGMAPLMIIGSVPLYNVMAVVILSFTNPEGAVLDRRMLGKTAACILKNPIILGILTGMAWSLLGLKQPQIMEKTVSSLAGVATPLGLMAMGASFDFRQASQRVGAAAGASAIKLVLLCAVFLPAAVYLGFREQQLVAILVMLGSAATVSCFVMARNMGHEGVLSSSVVAITTCGSAFTLTLWLDLIRTLGLI</sequence>
<feature type="transmembrane region" description="Helical" evidence="8">
    <location>
        <begin position="283"/>
        <end position="302"/>
    </location>
</feature>